<evidence type="ECO:0000313" key="1">
    <source>
        <dbReference type="EMBL" id="MEQ2227562.1"/>
    </source>
</evidence>
<gene>
    <name evidence="1" type="ORF">ILYODFUR_038885</name>
</gene>
<accession>A0ABV0T5J2</accession>
<sequence length="127" mass="14495">MQQVSTCKRAESRSMDAISKVLVHFFVRLITNQPGVRSWTFKSFQLFKAAAVSASWPDHSFDLVLLLEFFHRIPASEFYDPLLEIWGNQLLVAKGAAHRLQADRHNRDISTPGGLLFPFNPNYTFSP</sequence>
<keyword evidence="2" id="KW-1185">Reference proteome</keyword>
<evidence type="ECO:0000313" key="2">
    <source>
        <dbReference type="Proteomes" id="UP001482620"/>
    </source>
</evidence>
<proteinExistence type="predicted"/>
<dbReference type="Proteomes" id="UP001482620">
    <property type="component" value="Unassembled WGS sequence"/>
</dbReference>
<comment type="caution">
    <text evidence="1">The sequence shown here is derived from an EMBL/GenBank/DDBJ whole genome shotgun (WGS) entry which is preliminary data.</text>
</comment>
<reference evidence="1 2" key="1">
    <citation type="submission" date="2021-06" db="EMBL/GenBank/DDBJ databases">
        <authorList>
            <person name="Palmer J.M."/>
        </authorList>
    </citation>
    <scope>NUCLEOTIDE SEQUENCE [LARGE SCALE GENOMIC DNA]</scope>
    <source>
        <strain evidence="2">if_2019</strain>
        <tissue evidence="1">Muscle</tissue>
    </source>
</reference>
<organism evidence="1 2">
    <name type="scientific">Ilyodon furcidens</name>
    <name type="common">goldbreast splitfin</name>
    <dbReference type="NCBI Taxonomy" id="33524"/>
    <lineage>
        <taxon>Eukaryota</taxon>
        <taxon>Metazoa</taxon>
        <taxon>Chordata</taxon>
        <taxon>Craniata</taxon>
        <taxon>Vertebrata</taxon>
        <taxon>Euteleostomi</taxon>
        <taxon>Actinopterygii</taxon>
        <taxon>Neopterygii</taxon>
        <taxon>Teleostei</taxon>
        <taxon>Neoteleostei</taxon>
        <taxon>Acanthomorphata</taxon>
        <taxon>Ovalentaria</taxon>
        <taxon>Atherinomorphae</taxon>
        <taxon>Cyprinodontiformes</taxon>
        <taxon>Goodeidae</taxon>
        <taxon>Ilyodon</taxon>
    </lineage>
</organism>
<name>A0ABV0T5J2_9TELE</name>
<protein>
    <submittedName>
        <fullName evidence="1">Uncharacterized protein</fullName>
    </submittedName>
</protein>
<dbReference type="EMBL" id="JAHRIQ010021995">
    <property type="protein sequence ID" value="MEQ2227562.1"/>
    <property type="molecule type" value="Genomic_DNA"/>
</dbReference>